<dbReference type="PROSITE" id="PS50404">
    <property type="entry name" value="GST_NTER"/>
    <property type="match status" value="1"/>
</dbReference>
<dbReference type="GO" id="GO:0004364">
    <property type="term" value="F:glutathione transferase activity"/>
    <property type="evidence" value="ECO:0007669"/>
    <property type="project" value="UniProtKB-EC"/>
</dbReference>
<evidence type="ECO:0000256" key="6">
    <source>
        <dbReference type="ARBA" id="ARBA00047960"/>
    </source>
</evidence>
<proteinExistence type="inferred from homology"/>
<dbReference type="SFLD" id="SFLDS00019">
    <property type="entry name" value="Glutathione_Transferase_(cytos"/>
    <property type="match status" value="1"/>
</dbReference>
<dbReference type="CDD" id="cd03177">
    <property type="entry name" value="GST_C_Delta_Epsilon"/>
    <property type="match status" value="1"/>
</dbReference>
<evidence type="ECO:0000259" key="8">
    <source>
        <dbReference type="PROSITE" id="PS50405"/>
    </source>
</evidence>
<dbReference type="InterPro" id="IPR010987">
    <property type="entry name" value="Glutathione-S-Trfase_C-like"/>
</dbReference>
<dbReference type="SFLD" id="SFLDG00358">
    <property type="entry name" value="Main_(cytGST)"/>
    <property type="match status" value="1"/>
</dbReference>
<dbReference type="SUPFAM" id="SSF52833">
    <property type="entry name" value="Thioredoxin-like"/>
    <property type="match status" value="1"/>
</dbReference>
<comment type="subunit">
    <text evidence="2">Homodimer.</text>
</comment>
<dbReference type="GO" id="GO:0006749">
    <property type="term" value="P:glutathione metabolic process"/>
    <property type="evidence" value="ECO:0007669"/>
    <property type="project" value="TreeGrafter"/>
</dbReference>
<name>A0A8D8G515_CULPI</name>
<dbReference type="InterPro" id="IPR040079">
    <property type="entry name" value="Glutathione_S-Trfase"/>
</dbReference>
<dbReference type="EMBL" id="HBUE01125900">
    <property type="protein sequence ID" value="CAG6494745.1"/>
    <property type="molecule type" value="Transcribed_RNA"/>
</dbReference>
<dbReference type="InterPro" id="IPR004046">
    <property type="entry name" value="GST_C"/>
</dbReference>
<dbReference type="AlphaFoldDB" id="A0A8D8G515"/>
<dbReference type="SFLD" id="SFLDG01153">
    <property type="entry name" value="Main.4:_Theta-like"/>
    <property type="match status" value="1"/>
</dbReference>
<evidence type="ECO:0000256" key="5">
    <source>
        <dbReference type="ARBA" id="ARBA00041523"/>
    </source>
</evidence>
<accession>A0A8D8G515</accession>
<evidence type="ECO:0000256" key="4">
    <source>
        <dbReference type="ARBA" id="ARBA00022679"/>
    </source>
</evidence>
<reference evidence="9" key="1">
    <citation type="submission" date="2021-05" db="EMBL/GenBank/DDBJ databases">
        <authorList>
            <person name="Alioto T."/>
            <person name="Alioto T."/>
            <person name="Gomez Garrido J."/>
        </authorList>
    </citation>
    <scope>NUCLEOTIDE SEQUENCE</scope>
</reference>
<dbReference type="InterPro" id="IPR004045">
    <property type="entry name" value="Glutathione_S-Trfase_N"/>
</dbReference>
<keyword evidence="4 9" id="KW-0808">Transferase</keyword>
<organism evidence="9">
    <name type="scientific">Culex pipiens</name>
    <name type="common">House mosquito</name>
    <dbReference type="NCBI Taxonomy" id="7175"/>
    <lineage>
        <taxon>Eukaryota</taxon>
        <taxon>Metazoa</taxon>
        <taxon>Ecdysozoa</taxon>
        <taxon>Arthropoda</taxon>
        <taxon>Hexapoda</taxon>
        <taxon>Insecta</taxon>
        <taxon>Pterygota</taxon>
        <taxon>Neoptera</taxon>
        <taxon>Endopterygota</taxon>
        <taxon>Diptera</taxon>
        <taxon>Nematocera</taxon>
        <taxon>Culicoidea</taxon>
        <taxon>Culicidae</taxon>
        <taxon>Culicinae</taxon>
        <taxon>Culicini</taxon>
        <taxon>Culex</taxon>
        <taxon>Culex</taxon>
    </lineage>
</organism>
<evidence type="ECO:0000256" key="2">
    <source>
        <dbReference type="ARBA" id="ARBA00011738"/>
    </source>
</evidence>
<dbReference type="EC" id="2.5.1.18" evidence="3"/>
<evidence type="ECO:0000256" key="3">
    <source>
        <dbReference type="ARBA" id="ARBA00012452"/>
    </source>
</evidence>
<dbReference type="InterPro" id="IPR036249">
    <property type="entry name" value="Thioredoxin-like_sf"/>
</dbReference>
<dbReference type="SUPFAM" id="SSF47616">
    <property type="entry name" value="GST C-terminal domain-like"/>
    <property type="match status" value="1"/>
</dbReference>
<dbReference type="InterPro" id="IPR036282">
    <property type="entry name" value="Glutathione-S-Trfase_C_sf"/>
</dbReference>
<dbReference type="PANTHER" id="PTHR43969:SF9">
    <property type="entry name" value="GLUTATHIONE S TRANSFERASE D10, ISOFORM A-RELATED"/>
    <property type="match status" value="1"/>
</dbReference>
<feature type="domain" description="GST C-terminal" evidence="8">
    <location>
        <begin position="88"/>
        <end position="217"/>
    </location>
</feature>
<dbReference type="FunFam" id="1.20.1050.10:FF:000007">
    <property type="entry name" value="Glutathione S-transferase 1-1"/>
    <property type="match status" value="1"/>
</dbReference>
<dbReference type="Pfam" id="PF13417">
    <property type="entry name" value="GST_N_3"/>
    <property type="match status" value="1"/>
</dbReference>
<evidence type="ECO:0000256" key="1">
    <source>
        <dbReference type="ARBA" id="ARBA00009899"/>
    </source>
</evidence>
<comment type="similarity">
    <text evidence="1">Belongs to the GST superfamily. Theta family.</text>
</comment>
<dbReference type="PROSITE" id="PS50405">
    <property type="entry name" value="GST_CTER"/>
    <property type="match status" value="1"/>
</dbReference>
<feature type="domain" description="GST N-terminal" evidence="7">
    <location>
        <begin position="1"/>
        <end position="80"/>
    </location>
</feature>
<dbReference type="Gene3D" id="3.40.30.10">
    <property type="entry name" value="Glutaredoxin"/>
    <property type="match status" value="1"/>
</dbReference>
<dbReference type="Gene3D" id="1.20.1050.10">
    <property type="match status" value="1"/>
</dbReference>
<evidence type="ECO:0000313" key="9">
    <source>
        <dbReference type="EMBL" id="CAG6494745.1"/>
    </source>
</evidence>
<evidence type="ECO:0000259" key="7">
    <source>
        <dbReference type="PROSITE" id="PS50404"/>
    </source>
</evidence>
<dbReference type="PANTHER" id="PTHR43969">
    <property type="entry name" value="GLUTATHIONE S TRANSFERASE D10, ISOFORM A-RELATED"/>
    <property type="match status" value="1"/>
</dbReference>
<comment type="catalytic activity">
    <reaction evidence="6">
        <text>RX + glutathione = an S-substituted glutathione + a halide anion + H(+)</text>
        <dbReference type="Rhea" id="RHEA:16437"/>
        <dbReference type="ChEBI" id="CHEBI:15378"/>
        <dbReference type="ChEBI" id="CHEBI:16042"/>
        <dbReference type="ChEBI" id="CHEBI:17792"/>
        <dbReference type="ChEBI" id="CHEBI:57925"/>
        <dbReference type="ChEBI" id="CHEBI:90779"/>
        <dbReference type="EC" id="2.5.1.18"/>
    </reaction>
</comment>
<protein>
    <recommendedName>
        <fullName evidence="3">glutathione transferase</fullName>
        <ecNumber evidence="3">2.5.1.18</ecNumber>
    </recommendedName>
    <alternativeName>
        <fullName evidence="5">GST class-theta</fullName>
    </alternativeName>
</protein>
<dbReference type="Pfam" id="PF00043">
    <property type="entry name" value="GST_C"/>
    <property type="match status" value="1"/>
</dbReference>
<sequence length="217" mass="24913">MDLYYHPISPPCWSVLLLGRELDLSFNLQQISFAPDCPLRETFVKLNPQHQVPTLADGEFGLGESRAILRYLLTAHSGSDDHPLYPKDPKARAVIESRLDFDLGMLYRRAYDYYYYSPQWNSNSVATEKDLEKVCEALGFLEEFLGRSRYAAGDRLTVADLTLVASVSFLDVCGFGLEKYPKIVAWYDVCKKEIKGYRELVGDRFEDFRNAVLKMKQ</sequence>